<comment type="caution">
    <text evidence="1">The sequence shown here is derived from an EMBL/GenBank/DDBJ whole genome shotgun (WGS) entry which is preliminary data.</text>
</comment>
<name>A0ABP9DED1_9BACT</name>
<dbReference type="EMBL" id="BAABJX010000045">
    <property type="protein sequence ID" value="GAA4842347.1"/>
    <property type="molecule type" value="Genomic_DNA"/>
</dbReference>
<keyword evidence="2" id="KW-1185">Reference proteome</keyword>
<gene>
    <name evidence="1" type="ORF">GCM10023331_29190</name>
</gene>
<dbReference type="Proteomes" id="UP001500298">
    <property type="component" value="Unassembled WGS sequence"/>
</dbReference>
<evidence type="ECO:0008006" key="3">
    <source>
        <dbReference type="Google" id="ProtNLM"/>
    </source>
</evidence>
<evidence type="ECO:0000313" key="1">
    <source>
        <dbReference type="EMBL" id="GAA4842347.1"/>
    </source>
</evidence>
<sequence>MAACNQEIVIRDFQNKGHEIIYNMVQKVGDYQMLLEREDVVYTYTYTTADGKEDVSTEKYIFDGELSYGRYEKHERTLPQLEGTIEQGYDGKEYWLKHEGKILTDEQFLKRVAFNRPTNFYWFAMFQKLLDPGLKYEYLGEEEVEGTSYEVVKVTFETTNEKPTDIYQLYVNKETALIDQFLFTVADFGVMEKPYLMKLEYEEVDGMLIPAHRQYKQSTWNAEVNEEPWTKVEWSEIKFKNDLSKAIFEK</sequence>
<evidence type="ECO:0000313" key="2">
    <source>
        <dbReference type="Proteomes" id="UP001500298"/>
    </source>
</evidence>
<accession>A0ABP9DED1</accession>
<protein>
    <recommendedName>
        <fullName evidence="3">DUF4595 domain-containing protein</fullName>
    </recommendedName>
</protein>
<dbReference type="Gene3D" id="2.50.20.10">
    <property type="entry name" value="Lipoprotein localisation LolA/LolB/LppX"/>
    <property type="match status" value="1"/>
</dbReference>
<reference evidence="2" key="1">
    <citation type="journal article" date="2019" name="Int. J. Syst. Evol. Microbiol.">
        <title>The Global Catalogue of Microorganisms (GCM) 10K type strain sequencing project: providing services to taxonomists for standard genome sequencing and annotation.</title>
        <authorList>
            <consortium name="The Broad Institute Genomics Platform"/>
            <consortium name="The Broad Institute Genome Sequencing Center for Infectious Disease"/>
            <person name="Wu L."/>
            <person name="Ma J."/>
        </authorList>
    </citation>
    <scope>NUCLEOTIDE SEQUENCE [LARGE SCALE GENOMIC DNA]</scope>
    <source>
        <strain evidence="2">JCM 18326</strain>
    </source>
</reference>
<proteinExistence type="predicted"/>
<organism evidence="1 2">
    <name type="scientific">Algivirga pacifica</name>
    <dbReference type="NCBI Taxonomy" id="1162670"/>
    <lineage>
        <taxon>Bacteria</taxon>
        <taxon>Pseudomonadati</taxon>
        <taxon>Bacteroidota</taxon>
        <taxon>Cytophagia</taxon>
        <taxon>Cytophagales</taxon>
        <taxon>Flammeovirgaceae</taxon>
        <taxon>Algivirga</taxon>
    </lineage>
</organism>